<sequence>MTRKRISGSNTTSSVRRSARIKRDEPKEEQLSNEEAVQEVSSENEEAQPKPSLPKKRTK</sequence>
<evidence type="ECO:0000256" key="1">
    <source>
        <dbReference type="SAM" id="MobiDB-lite"/>
    </source>
</evidence>
<gene>
    <name evidence="2" type="ORF">GLOIN_2v1520280</name>
</gene>
<feature type="region of interest" description="Disordered" evidence="1">
    <location>
        <begin position="1"/>
        <end position="59"/>
    </location>
</feature>
<comment type="caution">
    <text evidence="2">The sequence shown here is derived from an EMBL/GenBank/DDBJ whole genome shotgun (WGS) entry which is preliminary data.</text>
</comment>
<evidence type="ECO:0000313" key="3">
    <source>
        <dbReference type="Proteomes" id="UP000018888"/>
    </source>
</evidence>
<reference evidence="2 3" key="1">
    <citation type="journal article" date="2013" name="Proc. Natl. Acad. Sci. U.S.A.">
        <title>Genome of an arbuscular mycorrhizal fungus provides insight into the oldest plant symbiosis.</title>
        <authorList>
            <person name="Tisserant E."/>
            <person name="Malbreil M."/>
            <person name="Kuo A."/>
            <person name="Kohler A."/>
            <person name="Symeonidi A."/>
            <person name="Balestrini R."/>
            <person name="Charron P."/>
            <person name="Duensing N."/>
            <person name="Frei Dit Frey N."/>
            <person name="Gianinazzi-Pearson V."/>
            <person name="Gilbert L.B."/>
            <person name="Handa Y."/>
            <person name="Herr J.R."/>
            <person name="Hijri M."/>
            <person name="Koul R."/>
            <person name="Kawaguchi M."/>
            <person name="Krajinski F."/>
            <person name="Lammers P.J."/>
            <person name="Masclaux F.G."/>
            <person name="Murat C."/>
            <person name="Morin E."/>
            <person name="Ndikumana S."/>
            <person name="Pagni M."/>
            <person name="Petitpierre D."/>
            <person name="Requena N."/>
            <person name="Rosikiewicz P."/>
            <person name="Riley R."/>
            <person name="Saito K."/>
            <person name="San Clemente H."/>
            <person name="Shapiro H."/>
            <person name="van Tuinen D."/>
            <person name="Becard G."/>
            <person name="Bonfante P."/>
            <person name="Paszkowski U."/>
            <person name="Shachar-Hill Y.Y."/>
            <person name="Tuskan G.A."/>
            <person name="Young P.W."/>
            <person name="Sanders I.R."/>
            <person name="Henrissat B."/>
            <person name="Rensing S.A."/>
            <person name="Grigoriev I.V."/>
            <person name="Corradi N."/>
            <person name="Roux C."/>
            <person name="Martin F."/>
        </authorList>
    </citation>
    <scope>NUCLEOTIDE SEQUENCE [LARGE SCALE GENOMIC DNA]</scope>
    <source>
        <strain evidence="2 3">DAOM 197198</strain>
    </source>
</reference>
<feature type="compositionally biased region" description="Polar residues" evidence="1">
    <location>
        <begin position="7"/>
        <end position="16"/>
    </location>
</feature>
<evidence type="ECO:0000313" key="2">
    <source>
        <dbReference type="EMBL" id="POG80288.1"/>
    </source>
</evidence>
<keyword evidence="3" id="KW-1185">Reference proteome</keyword>
<name>A0A2P4QRV1_RHIID</name>
<accession>A0A2P4QRV1</accession>
<protein>
    <submittedName>
        <fullName evidence="2">Uncharacterized protein</fullName>
    </submittedName>
</protein>
<dbReference type="EMBL" id="AUPC02000019">
    <property type="protein sequence ID" value="POG80288.1"/>
    <property type="molecule type" value="Genomic_DNA"/>
</dbReference>
<dbReference type="AlphaFoldDB" id="A0A2P4QRV1"/>
<reference evidence="2 3" key="2">
    <citation type="journal article" date="2018" name="New Phytol.">
        <title>High intraspecific genome diversity in the model arbuscular mycorrhizal symbiont Rhizophagus irregularis.</title>
        <authorList>
            <person name="Chen E.C.H."/>
            <person name="Morin E."/>
            <person name="Beaudet D."/>
            <person name="Noel J."/>
            <person name="Yildirir G."/>
            <person name="Ndikumana S."/>
            <person name="Charron P."/>
            <person name="St-Onge C."/>
            <person name="Giorgi J."/>
            <person name="Kruger M."/>
            <person name="Marton T."/>
            <person name="Ropars J."/>
            <person name="Grigoriev I.V."/>
            <person name="Hainaut M."/>
            <person name="Henrissat B."/>
            <person name="Roux C."/>
            <person name="Martin F."/>
            <person name="Corradi N."/>
        </authorList>
    </citation>
    <scope>NUCLEOTIDE SEQUENCE [LARGE SCALE GENOMIC DNA]</scope>
    <source>
        <strain evidence="2 3">DAOM 197198</strain>
    </source>
</reference>
<organism evidence="2 3">
    <name type="scientific">Rhizophagus irregularis (strain DAOM 181602 / DAOM 197198 / MUCL 43194)</name>
    <name type="common">Arbuscular mycorrhizal fungus</name>
    <name type="synonym">Glomus intraradices</name>
    <dbReference type="NCBI Taxonomy" id="747089"/>
    <lineage>
        <taxon>Eukaryota</taxon>
        <taxon>Fungi</taxon>
        <taxon>Fungi incertae sedis</taxon>
        <taxon>Mucoromycota</taxon>
        <taxon>Glomeromycotina</taxon>
        <taxon>Glomeromycetes</taxon>
        <taxon>Glomerales</taxon>
        <taxon>Glomeraceae</taxon>
        <taxon>Rhizophagus</taxon>
    </lineage>
</organism>
<proteinExistence type="predicted"/>
<feature type="non-terminal residue" evidence="2">
    <location>
        <position position="59"/>
    </location>
</feature>
<dbReference type="Proteomes" id="UP000018888">
    <property type="component" value="Unassembled WGS sequence"/>
</dbReference>
<feature type="compositionally biased region" description="Basic and acidic residues" evidence="1">
    <location>
        <begin position="21"/>
        <end position="30"/>
    </location>
</feature>